<keyword evidence="6" id="KW-1185">Reference proteome</keyword>
<dbReference type="GO" id="GO:0035529">
    <property type="term" value="F:NADH pyrophosphatase activity"/>
    <property type="evidence" value="ECO:0007669"/>
    <property type="project" value="TreeGrafter"/>
</dbReference>
<keyword evidence="3" id="KW-0378">Hydrolase</keyword>
<dbReference type="EMBL" id="JAXQNO010000021">
    <property type="protein sequence ID" value="KAK4769634.1"/>
    <property type="molecule type" value="Genomic_DNA"/>
</dbReference>
<dbReference type="InterPro" id="IPR003293">
    <property type="entry name" value="Nudix_hydrolase6-like"/>
</dbReference>
<comment type="similarity">
    <text evidence="1">Belongs to the Nudix hydrolase family.</text>
</comment>
<gene>
    <name evidence="5" type="ORF">SAY86_027784</name>
</gene>
<evidence type="ECO:0000259" key="4">
    <source>
        <dbReference type="PROSITE" id="PS51462"/>
    </source>
</evidence>
<comment type="caution">
    <text evidence="5">The sequence shown here is derived from an EMBL/GenBank/DDBJ whole genome shotgun (WGS) entry which is preliminary data.</text>
</comment>
<dbReference type="Pfam" id="PF00293">
    <property type="entry name" value="NUDIX"/>
    <property type="match status" value="1"/>
</dbReference>
<dbReference type="GO" id="GO:0051287">
    <property type="term" value="F:NAD binding"/>
    <property type="evidence" value="ECO:0007669"/>
    <property type="project" value="TreeGrafter"/>
</dbReference>
<dbReference type="CDD" id="cd04670">
    <property type="entry name" value="NUDIX_ASFGF2_Nudt6"/>
    <property type="match status" value="1"/>
</dbReference>
<name>A0AAN7KRE0_TRANT</name>
<proteinExistence type="inferred from homology"/>
<evidence type="ECO:0000256" key="1">
    <source>
        <dbReference type="ARBA" id="ARBA00005582"/>
    </source>
</evidence>
<reference evidence="5 6" key="1">
    <citation type="journal article" date="2023" name="Hortic Res">
        <title>Pangenome of water caltrop reveals structural variations and asymmetric subgenome divergence after allopolyploidization.</title>
        <authorList>
            <person name="Zhang X."/>
            <person name="Chen Y."/>
            <person name="Wang L."/>
            <person name="Yuan Y."/>
            <person name="Fang M."/>
            <person name="Shi L."/>
            <person name="Lu R."/>
            <person name="Comes H.P."/>
            <person name="Ma Y."/>
            <person name="Chen Y."/>
            <person name="Huang G."/>
            <person name="Zhou Y."/>
            <person name="Zheng Z."/>
            <person name="Qiu Y."/>
        </authorList>
    </citation>
    <scope>NUCLEOTIDE SEQUENCE [LARGE SCALE GENOMIC DNA]</scope>
    <source>
        <strain evidence="5">F231</strain>
    </source>
</reference>
<dbReference type="PRINTS" id="PR01356">
    <property type="entry name" value="GFGPROTEIN"/>
</dbReference>
<accession>A0AAN7KRE0</accession>
<feature type="domain" description="Nudix hydrolase" evidence="4">
    <location>
        <begin position="215"/>
        <end position="351"/>
    </location>
</feature>
<dbReference type="PANTHER" id="PTHR13994:SF13">
    <property type="entry name" value="FI03680P"/>
    <property type="match status" value="1"/>
</dbReference>
<dbReference type="PROSITE" id="PS00893">
    <property type="entry name" value="NUDIX_BOX"/>
    <property type="match status" value="1"/>
</dbReference>
<organism evidence="5 6">
    <name type="scientific">Trapa natans</name>
    <name type="common">Water chestnut</name>
    <dbReference type="NCBI Taxonomy" id="22666"/>
    <lineage>
        <taxon>Eukaryota</taxon>
        <taxon>Viridiplantae</taxon>
        <taxon>Streptophyta</taxon>
        <taxon>Embryophyta</taxon>
        <taxon>Tracheophyta</taxon>
        <taxon>Spermatophyta</taxon>
        <taxon>Magnoliopsida</taxon>
        <taxon>eudicotyledons</taxon>
        <taxon>Gunneridae</taxon>
        <taxon>Pentapetalae</taxon>
        <taxon>rosids</taxon>
        <taxon>malvids</taxon>
        <taxon>Myrtales</taxon>
        <taxon>Lythraceae</taxon>
        <taxon>Trapa</taxon>
    </lineage>
</organism>
<keyword evidence="2" id="KW-0479">Metal-binding</keyword>
<evidence type="ECO:0000256" key="2">
    <source>
        <dbReference type="ARBA" id="ARBA00022723"/>
    </source>
</evidence>
<dbReference type="SUPFAM" id="SSF55811">
    <property type="entry name" value="Nudix"/>
    <property type="match status" value="1"/>
</dbReference>
<dbReference type="GO" id="GO:0046872">
    <property type="term" value="F:metal ion binding"/>
    <property type="evidence" value="ECO:0007669"/>
    <property type="project" value="UniProtKB-KW"/>
</dbReference>
<dbReference type="AlphaFoldDB" id="A0AAN7KRE0"/>
<dbReference type="Gene3D" id="3.90.79.10">
    <property type="entry name" value="Nucleoside Triphosphate Pyrophosphohydrolase"/>
    <property type="match status" value="1"/>
</dbReference>
<dbReference type="InterPro" id="IPR020084">
    <property type="entry name" value="NUDIX_hydrolase_CS"/>
</dbReference>
<dbReference type="FunFam" id="3.40.630.30:FF:000016">
    <property type="entry name" value="nudix hydrolase 2"/>
    <property type="match status" value="1"/>
</dbReference>
<dbReference type="Gene3D" id="3.40.630.30">
    <property type="match status" value="1"/>
</dbReference>
<evidence type="ECO:0000313" key="6">
    <source>
        <dbReference type="Proteomes" id="UP001346149"/>
    </source>
</evidence>
<sequence>MELKLLQLDSTSKSIFDSSEVSASTGRRSCSSSLKQLRRSCRCFPVTCSYSRRTTNNMDLSSGITGTSGFSSSYPINGRNGVRSSPYVNELRVLEAVDDEYGGVLVNANRLPLKRNAFTSALRSSLFHWKSTGKKGVWLKLPVELADFVPIAVKEGFEYHHAERGYVMLTYWIPEGPSLLPANASHQVGVGGFVINQHNEAWFTTYLVHGGFWSLKGLEFTVYIMYDMNLVYCWNQVLVVQETFCSPTCEGLWKLPTGFILESEEIYEGAVREVKEETGVDSEFVEVIAFRHAHNVAFEKSDLFFICMLRPISTQIMVEDHEIQAAKWMKLEEFMEQPLIQGDKMFKKIMDICIARLGRRYCGLNPHKVVSKFDGKESTLYYNVVEEEDCNSDSSSN</sequence>
<dbReference type="InterPro" id="IPR040618">
    <property type="entry name" value="Pre-Nudix"/>
</dbReference>
<evidence type="ECO:0000313" key="5">
    <source>
        <dbReference type="EMBL" id="KAK4769634.1"/>
    </source>
</evidence>
<dbReference type="InterPro" id="IPR015797">
    <property type="entry name" value="NUDIX_hydrolase-like_dom_sf"/>
</dbReference>
<dbReference type="FunFam" id="3.90.79.10:FF:000015">
    <property type="entry name" value="Nudix hydrolase 8"/>
    <property type="match status" value="1"/>
</dbReference>
<dbReference type="Proteomes" id="UP001346149">
    <property type="component" value="Unassembled WGS sequence"/>
</dbReference>
<dbReference type="Pfam" id="PF18290">
    <property type="entry name" value="Nudix_hydro"/>
    <property type="match status" value="1"/>
</dbReference>
<dbReference type="GO" id="GO:0047631">
    <property type="term" value="F:ADP-ribose diphosphatase activity"/>
    <property type="evidence" value="ECO:0007669"/>
    <property type="project" value="TreeGrafter"/>
</dbReference>
<dbReference type="PROSITE" id="PS51462">
    <property type="entry name" value="NUDIX"/>
    <property type="match status" value="1"/>
</dbReference>
<dbReference type="InterPro" id="IPR000086">
    <property type="entry name" value="NUDIX_hydrolase_dom"/>
</dbReference>
<evidence type="ECO:0000256" key="3">
    <source>
        <dbReference type="ARBA" id="ARBA00022801"/>
    </source>
</evidence>
<protein>
    <recommendedName>
        <fullName evidence="4">Nudix hydrolase domain-containing protein</fullName>
    </recommendedName>
</protein>
<dbReference type="PANTHER" id="PTHR13994">
    <property type="entry name" value="NUDIX HYDROLASE RELATED"/>
    <property type="match status" value="1"/>
</dbReference>